<evidence type="ECO:0000313" key="7">
    <source>
        <dbReference type="EMBL" id="GFI40858.1"/>
    </source>
</evidence>
<evidence type="ECO:0000256" key="2">
    <source>
        <dbReference type="ARBA" id="ARBA00010566"/>
    </source>
</evidence>
<feature type="active site" evidence="6">
    <location>
        <position position="382"/>
    </location>
</feature>
<dbReference type="GeneID" id="78289335"/>
<reference evidence="9" key="1">
    <citation type="submission" date="2016-10" db="EMBL/GenBank/DDBJ databases">
        <authorList>
            <person name="Varghese N."/>
            <person name="Submissions S."/>
        </authorList>
    </citation>
    <scope>NUCLEOTIDE SEQUENCE [LARGE SCALE GENOMIC DNA]</scope>
    <source>
        <strain evidence="9">DSM 1551</strain>
    </source>
</reference>
<comment type="catalytic activity">
    <reaction evidence="4">
        <text>oxaloacetate + acetyl-CoA + H2O = citrate + CoA + H(+)</text>
        <dbReference type="Rhea" id="RHEA:16845"/>
        <dbReference type="ChEBI" id="CHEBI:15377"/>
        <dbReference type="ChEBI" id="CHEBI:15378"/>
        <dbReference type="ChEBI" id="CHEBI:16452"/>
        <dbReference type="ChEBI" id="CHEBI:16947"/>
        <dbReference type="ChEBI" id="CHEBI:57287"/>
        <dbReference type="ChEBI" id="CHEBI:57288"/>
        <dbReference type="EC" id="2.3.3.16"/>
    </reaction>
</comment>
<dbReference type="AlphaFoldDB" id="A0A1I0H799"/>
<reference evidence="7 10" key="3">
    <citation type="journal article" date="2020" name="Microbiome">
        <title>Single-cell genomics of uncultured bacteria reveals dietary fiber responders in the mouse gut microbiota.</title>
        <authorList>
            <person name="Chijiiwa R."/>
            <person name="Hosokawa M."/>
            <person name="Kogawa M."/>
            <person name="Nishikawa Y."/>
            <person name="Ide K."/>
            <person name="Sakanashi C."/>
            <person name="Takahashi K."/>
            <person name="Takeyama H."/>
        </authorList>
    </citation>
    <scope>NUCLEOTIDE SEQUENCE [LARGE SCALE GENOMIC DNA]</scope>
    <source>
        <strain evidence="7">IMSAGC_017</strain>
    </source>
</reference>
<evidence type="ECO:0000256" key="3">
    <source>
        <dbReference type="ARBA" id="ARBA00022679"/>
    </source>
</evidence>
<evidence type="ECO:0000313" key="10">
    <source>
        <dbReference type="Proteomes" id="UP000490821"/>
    </source>
</evidence>
<dbReference type="Gene3D" id="1.10.580.10">
    <property type="entry name" value="Citrate Synthase, domain 1"/>
    <property type="match status" value="1"/>
</dbReference>
<evidence type="ECO:0000256" key="1">
    <source>
        <dbReference type="ARBA" id="ARBA00005163"/>
    </source>
</evidence>
<dbReference type="RefSeq" id="WP_092356234.1">
    <property type="nucleotide sequence ID" value="NZ_BLMI01000099.1"/>
</dbReference>
<evidence type="ECO:0000256" key="6">
    <source>
        <dbReference type="PIRSR" id="PIRSR001369-1"/>
    </source>
</evidence>
<dbReference type="PANTHER" id="PTHR11739:SF4">
    <property type="entry name" value="CITRATE SYNTHASE, PEROXISOMAL"/>
    <property type="match status" value="1"/>
</dbReference>
<dbReference type="SUPFAM" id="SSF48256">
    <property type="entry name" value="Citrate synthase"/>
    <property type="match status" value="1"/>
</dbReference>
<comment type="similarity">
    <text evidence="2 5">Belongs to the citrate synthase family.</text>
</comment>
<dbReference type="EMBL" id="FOIN01000044">
    <property type="protein sequence ID" value="SET79584.1"/>
    <property type="molecule type" value="Genomic_DNA"/>
</dbReference>
<dbReference type="InterPro" id="IPR036969">
    <property type="entry name" value="Citrate_synthase_sf"/>
</dbReference>
<evidence type="ECO:0000313" key="9">
    <source>
        <dbReference type="Proteomes" id="UP000198558"/>
    </source>
</evidence>
<dbReference type="NCBIfam" id="NF010635">
    <property type="entry name" value="PRK14032.1"/>
    <property type="match status" value="1"/>
</dbReference>
<gene>
    <name evidence="7" type="primary">citZ</name>
    <name evidence="7" type="ORF">IMSAGC017_00897</name>
    <name evidence="8" type="ORF">SAMN04489758_1448</name>
</gene>
<dbReference type="GO" id="GO:0005975">
    <property type="term" value="P:carbohydrate metabolic process"/>
    <property type="evidence" value="ECO:0007669"/>
    <property type="project" value="TreeGrafter"/>
</dbReference>
<dbReference type="Gene3D" id="1.10.230.10">
    <property type="entry name" value="Cytochrome P450-Terp, domain 2"/>
    <property type="match status" value="1"/>
</dbReference>
<proteinExistence type="inferred from homology"/>
<dbReference type="InterPro" id="IPR024176">
    <property type="entry name" value="Citrate_synthase_bac-typ"/>
</dbReference>
<dbReference type="GO" id="GO:0036440">
    <property type="term" value="F:citrate synthase activity"/>
    <property type="evidence" value="ECO:0007669"/>
    <property type="project" value="UniProtKB-EC"/>
</dbReference>
<name>A0A1I0H799_9FIRM</name>
<dbReference type="PIRSF" id="PIRSF001369">
    <property type="entry name" value="Citrate_synth"/>
    <property type="match status" value="1"/>
</dbReference>
<comment type="pathway">
    <text evidence="1">Carbohydrate metabolism; tricarboxylic acid cycle.</text>
</comment>
<reference evidence="8" key="2">
    <citation type="submission" date="2016-10" db="EMBL/GenBank/DDBJ databases">
        <authorList>
            <person name="de Groot N.N."/>
        </authorList>
    </citation>
    <scope>NUCLEOTIDE SEQUENCE [LARGE SCALE GENOMIC DNA]</scope>
    <source>
        <strain evidence="8">DSM 1551</strain>
    </source>
</reference>
<dbReference type="UniPathway" id="UPA00223"/>
<feature type="active site" evidence="6">
    <location>
        <position position="325"/>
    </location>
</feature>
<dbReference type="GO" id="GO:0005829">
    <property type="term" value="C:cytosol"/>
    <property type="evidence" value="ECO:0007669"/>
    <property type="project" value="TreeGrafter"/>
</dbReference>
<evidence type="ECO:0000313" key="8">
    <source>
        <dbReference type="EMBL" id="SET79584.1"/>
    </source>
</evidence>
<protein>
    <recommendedName>
        <fullName evidence="5">Citrate synthase</fullName>
    </recommendedName>
</protein>
<dbReference type="PRINTS" id="PR00143">
    <property type="entry name" value="CITRTSNTHASE"/>
</dbReference>
<dbReference type="EMBL" id="BLMI01000099">
    <property type="protein sequence ID" value="GFI40858.1"/>
    <property type="molecule type" value="Genomic_DNA"/>
</dbReference>
<dbReference type="Proteomes" id="UP000198558">
    <property type="component" value="Unassembled WGS sequence"/>
</dbReference>
<dbReference type="GO" id="GO:0006099">
    <property type="term" value="P:tricarboxylic acid cycle"/>
    <property type="evidence" value="ECO:0007669"/>
    <property type="project" value="UniProtKB-UniPathway"/>
</dbReference>
<dbReference type="Pfam" id="PF00285">
    <property type="entry name" value="Citrate_synt"/>
    <property type="match status" value="1"/>
</dbReference>
<dbReference type="InterPro" id="IPR016142">
    <property type="entry name" value="Citrate_synth-like_lrg_a-sub"/>
</dbReference>
<keyword evidence="9" id="KW-1185">Reference proteome</keyword>
<dbReference type="InterPro" id="IPR016143">
    <property type="entry name" value="Citrate_synth-like_sm_a-sub"/>
</dbReference>
<evidence type="ECO:0000256" key="4">
    <source>
        <dbReference type="ARBA" id="ARBA00049288"/>
    </source>
</evidence>
<accession>A0A1I0H799</accession>
<dbReference type="Proteomes" id="UP000490821">
    <property type="component" value="Unassembled WGS sequence"/>
</dbReference>
<keyword evidence="7" id="KW-0012">Acyltransferase</keyword>
<dbReference type="InterPro" id="IPR002020">
    <property type="entry name" value="Citrate_synthase"/>
</dbReference>
<keyword evidence="3 5" id="KW-0808">Transferase</keyword>
<organism evidence="8 9">
    <name type="scientific">Thomasclavelia cocleata</name>
    <dbReference type="NCBI Taxonomy" id="69824"/>
    <lineage>
        <taxon>Bacteria</taxon>
        <taxon>Bacillati</taxon>
        <taxon>Bacillota</taxon>
        <taxon>Erysipelotrichia</taxon>
        <taxon>Erysipelotrichales</taxon>
        <taxon>Coprobacillaceae</taxon>
        <taxon>Thomasclavelia</taxon>
    </lineage>
</organism>
<dbReference type="PANTHER" id="PTHR11739">
    <property type="entry name" value="CITRATE SYNTHASE"/>
    <property type="match status" value="1"/>
</dbReference>
<evidence type="ECO:0000256" key="5">
    <source>
        <dbReference type="PIRNR" id="PIRNR001369"/>
    </source>
</evidence>
<sequence length="446" mass="50808">MSEFIDGFIEKAKEGNNRIENELYSKYDVKKGLRNEDGTGVLVGLTKIADVVGYKKINGKKIDCDGELYYRGINVSDIINRREPNQRFLFEETCFLILFGYLPNSEELENFKKELSNRYELPPYYLESKILGFPSKNLMNKLQQEVLMLYSYDSDPDNISALATMYKGLNLIAKIPSIVCYAYRTKVHYFDKESLFIHQIRPDLSIAENILYLLRDHKHFTPKEAEVLDMCLVLHADHGGGNNSTFTNVVISSTGTDIYSSFAGAIGSLKGPKHGGANLAVMKQMQLVIDEIGLNASDEQIKQVIDKILSKQFNDNSGLIYGIGHAVYTLSDPRCIILKQQCKDLAVEKGREAEYDFYHRFEQLATAEIKKRKNINVCANVDFYSGLIYDMLCIPTELYTLMFVVGRTVGWLAHNIENKLYSGRIIRPAAKYVGETYDYIPIDKRK</sequence>
<dbReference type="OrthoDB" id="9800864at2"/>